<dbReference type="AlphaFoldDB" id="A0AAD9ASE6"/>
<proteinExistence type="predicted"/>
<accession>A0AAD9ASE6</accession>
<sequence length="87" mass="8874">MNDPACSALLPQARAALVLYCIHRHAAAAMLTQMNGSQSSGGPCSMLVESPSCPPAVCHSPVAPVVRSPTAASDSLAVSNRSQETVV</sequence>
<reference evidence="1" key="1">
    <citation type="submission" date="2023-01" db="EMBL/GenBank/DDBJ databases">
        <title>Colletotrichum chrysophilum M932 genome sequence.</title>
        <authorList>
            <person name="Baroncelli R."/>
        </authorList>
    </citation>
    <scope>NUCLEOTIDE SEQUENCE</scope>
    <source>
        <strain evidence="1">M932</strain>
    </source>
</reference>
<protein>
    <submittedName>
        <fullName evidence="1">Uncharacterized protein</fullName>
    </submittedName>
</protein>
<dbReference type="EMBL" id="JAQOWY010000058">
    <property type="protein sequence ID" value="KAK1853243.1"/>
    <property type="molecule type" value="Genomic_DNA"/>
</dbReference>
<evidence type="ECO:0000313" key="2">
    <source>
        <dbReference type="Proteomes" id="UP001243330"/>
    </source>
</evidence>
<dbReference type="Proteomes" id="UP001243330">
    <property type="component" value="Unassembled WGS sequence"/>
</dbReference>
<organism evidence="1 2">
    <name type="scientific">Colletotrichum chrysophilum</name>
    <dbReference type="NCBI Taxonomy" id="1836956"/>
    <lineage>
        <taxon>Eukaryota</taxon>
        <taxon>Fungi</taxon>
        <taxon>Dikarya</taxon>
        <taxon>Ascomycota</taxon>
        <taxon>Pezizomycotina</taxon>
        <taxon>Sordariomycetes</taxon>
        <taxon>Hypocreomycetidae</taxon>
        <taxon>Glomerellales</taxon>
        <taxon>Glomerellaceae</taxon>
        <taxon>Colletotrichum</taxon>
        <taxon>Colletotrichum gloeosporioides species complex</taxon>
    </lineage>
</organism>
<keyword evidence="2" id="KW-1185">Reference proteome</keyword>
<evidence type="ECO:0000313" key="1">
    <source>
        <dbReference type="EMBL" id="KAK1853243.1"/>
    </source>
</evidence>
<gene>
    <name evidence="1" type="ORF">CCHR01_04079</name>
</gene>
<comment type="caution">
    <text evidence="1">The sequence shown here is derived from an EMBL/GenBank/DDBJ whole genome shotgun (WGS) entry which is preliminary data.</text>
</comment>
<name>A0AAD9ASE6_9PEZI</name>